<evidence type="ECO:0000313" key="1">
    <source>
        <dbReference type="EMBL" id="JAD51801.1"/>
    </source>
</evidence>
<reference evidence="1" key="2">
    <citation type="journal article" date="2015" name="Data Brief">
        <title>Shoot transcriptome of the giant reed, Arundo donax.</title>
        <authorList>
            <person name="Barrero R.A."/>
            <person name="Guerrero F.D."/>
            <person name="Moolhuijzen P."/>
            <person name="Goolsby J.A."/>
            <person name="Tidwell J."/>
            <person name="Bellgard S.E."/>
            <person name="Bellgard M.I."/>
        </authorList>
    </citation>
    <scope>NUCLEOTIDE SEQUENCE</scope>
    <source>
        <tissue evidence="1">Shoot tissue taken approximately 20 cm above the soil surface</tissue>
    </source>
</reference>
<dbReference type="EMBL" id="GBRH01246094">
    <property type="protein sequence ID" value="JAD51801.1"/>
    <property type="molecule type" value="Transcribed_RNA"/>
</dbReference>
<protein>
    <submittedName>
        <fullName evidence="1">Uncharacterized protein</fullName>
    </submittedName>
</protein>
<sequence>MLITSPKNRRVETLVLAPMQHS</sequence>
<proteinExistence type="predicted"/>
<dbReference type="AlphaFoldDB" id="A0A0A9AKW3"/>
<accession>A0A0A9AKW3</accession>
<organism evidence="1">
    <name type="scientific">Arundo donax</name>
    <name type="common">Giant reed</name>
    <name type="synonym">Donax arundinaceus</name>
    <dbReference type="NCBI Taxonomy" id="35708"/>
    <lineage>
        <taxon>Eukaryota</taxon>
        <taxon>Viridiplantae</taxon>
        <taxon>Streptophyta</taxon>
        <taxon>Embryophyta</taxon>
        <taxon>Tracheophyta</taxon>
        <taxon>Spermatophyta</taxon>
        <taxon>Magnoliopsida</taxon>
        <taxon>Liliopsida</taxon>
        <taxon>Poales</taxon>
        <taxon>Poaceae</taxon>
        <taxon>PACMAD clade</taxon>
        <taxon>Arundinoideae</taxon>
        <taxon>Arundineae</taxon>
        <taxon>Arundo</taxon>
    </lineage>
</organism>
<reference evidence="1" key="1">
    <citation type="submission" date="2014-09" db="EMBL/GenBank/DDBJ databases">
        <authorList>
            <person name="Magalhaes I.L.F."/>
            <person name="Oliveira U."/>
            <person name="Santos F.R."/>
            <person name="Vidigal T.H.D.A."/>
            <person name="Brescovit A.D."/>
            <person name="Santos A.J."/>
        </authorList>
    </citation>
    <scope>NUCLEOTIDE SEQUENCE</scope>
    <source>
        <tissue evidence="1">Shoot tissue taken approximately 20 cm above the soil surface</tissue>
    </source>
</reference>
<name>A0A0A9AKW3_ARUDO</name>